<evidence type="ECO:0000313" key="2">
    <source>
        <dbReference type="EMBL" id="MEE3927980.1"/>
    </source>
</evidence>
<dbReference type="Gene3D" id="1.10.1760.20">
    <property type="match status" value="1"/>
</dbReference>
<keyword evidence="1" id="KW-1133">Transmembrane helix</keyword>
<feature type="transmembrane region" description="Helical" evidence="1">
    <location>
        <begin position="139"/>
        <end position="161"/>
    </location>
</feature>
<feature type="transmembrane region" description="Helical" evidence="1">
    <location>
        <begin position="192"/>
        <end position="218"/>
    </location>
</feature>
<name>A0ABU7MKK4_9BACT</name>
<keyword evidence="3" id="KW-1185">Reference proteome</keyword>
<reference evidence="2" key="1">
    <citation type="submission" date="2024-01" db="EMBL/GenBank/DDBJ databases">
        <title>Genome sequence of Mycoplasma ciconiae type strain DSM 25251.</title>
        <authorList>
            <person name="Spergser J."/>
        </authorList>
    </citation>
    <scope>NUCLEOTIDE SEQUENCE [LARGE SCALE GENOMIC DNA]</scope>
    <source>
        <strain evidence="2">DSM 25251</strain>
    </source>
</reference>
<sequence length="314" mass="36198">MKWFNKNKKNHDSTSIDFKDSQAMTIKTPKFLKFRLIEIPISAFLVALSLIVGAIVKFTPLRFLGLNSDIELVFYTLMGFFLNLFPAMIAAFVSDFISVLYTGGLGTYFWTYALVPPLAAACSYLFFRLIRSKFTNLKLILPNLIILVASVVMIAVVQVKISETKVDSGSLSVRLIEGRNNPLRFLNNVPFVVFYSLITILILLNFFSWALTGYYYIFREQKSLLTLNSFTVLVFILLVFRWIWGPIAFIEYFNAYIAKSNNVKSYGKDYLIIMVPIVIKSLFSLALFTPILISMIVPFEWLYKRYLQNKYSIY</sequence>
<organism evidence="2 3">
    <name type="scientific">Mycoplasmopsis ciconiae</name>
    <dbReference type="NCBI Taxonomy" id="561067"/>
    <lineage>
        <taxon>Bacteria</taxon>
        <taxon>Bacillati</taxon>
        <taxon>Mycoplasmatota</taxon>
        <taxon>Mycoplasmoidales</taxon>
        <taxon>Metamycoplasmataceae</taxon>
        <taxon>Mycoplasmopsis</taxon>
    </lineage>
</organism>
<dbReference type="EMBL" id="JAZDWZ010000001">
    <property type="protein sequence ID" value="MEE3927980.1"/>
    <property type="molecule type" value="Genomic_DNA"/>
</dbReference>
<dbReference type="RefSeq" id="WP_330500395.1">
    <property type="nucleotide sequence ID" value="NZ_JAZDWZ010000001.1"/>
</dbReference>
<comment type="caution">
    <text evidence="2">The sequence shown here is derived from an EMBL/GenBank/DDBJ whole genome shotgun (WGS) entry which is preliminary data.</text>
</comment>
<evidence type="ECO:0000313" key="3">
    <source>
        <dbReference type="Proteomes" id="UP001344817"/>
    </source>
</evidence>
<feature type="transmembrane region" description="Helical" evidence="1">
    <location>
        <begin position="39"/>
        <end position="60"/>
    </location>
</feature>
<protein>
    <recommendedName>
        <fullName evidence="4">ECF transporter S component</fullName>
    </recommendedName>
</protein>
<proteinExistence type="predicted"/>
<evidence type="ECO:0000256" key="1">
    <source>
        <dbReference type="SAM" id="Phobius"/>
    </source>
</evidence>
<feature type="transmembrane region" description="Helical" evidence="1">
    <location>
        <begin position="270"/>
        <end position="303"/>
    </location>
</feature>
<keyword evidence="1" id="KW-0812">Transmembrane</keyword>
<evidence type="ECO:0008006" key="4">
    <source>
        <dbReference type="Google" id="ProtNLM"/>
    </source>
</evidence>
<gene>
    <name evidence="2" type="ORF">V2E24_00100</name>
</gene>
<feature type="transmembrane region" description="Helical" evidence="1">
    <location>
        <begin position="230"/>
        <end position="250"/>
    </location>
</feature>
<keyword evidence="1" id="KW-0472">Membrane</keyword>
<accession>A0ABU7MKK4</accession>
<dbReference type="Proteomes" id="UP001344817">
    <property type="component" value="Unassembled WGS sequence"/>
</dbReference>
<feature type="transmembrane region" description="Helical" evidence="1">
    <location>
        <begin position="109"/>
        <end position="127"/>
    </location>
</feature>
<feature type="transmembrane region" description="Helical" evidence="1">
    <location>
        <begin position="72"/>
        <end position="97"/>
    </location>
</feature>